<keyword evidence="2" id="KW-1185">Reference proteome</keyword>
<dbReference type="EMBL" id="KZ150065">
    <property type="protein sequence ID" value="PZC74152.1"/>
    <property type="molecule type" value="Genomic_DNA"/>
</dbReference>
<organism evidence="1 2">
    <name type="scientific">Helicoverpa armigera</name>
    <name type="common">Cotton bollworm</name>
    <name type="synonym">Heliothis armigera</name>
    <dbReference type="NCBI Taxonomy" id="29058"/>
    <lineage>
        <taxon>Eukaryota</taxon>
        <taxon>Metazoa</taxon>
        <taxon>Ecdysozoa</taxon>
        <taxon>Arthropoda</taxon>
        <taxon>Hexapoda</taxon>
        <taxon>Insecta</taxon>
        <taxon>Pterygota</taxon>
        <taxon>Neoptera</taxon>
        <taxon>Endopterygota</taxon>
        <taxon>Lepidoptera</taxon>
        <taxon>Glossata</taxon>
        <taxon>Ditrysia</taxon>
        <taxon>Noctuoidea</taxon>
        <taxon>Noctuidae</taxon>
        <taxon>Heliothinae</taxon>
        <taxon>Helicoverpa</taxon>
    </lineage>
</organism>
<evidence type="ECO:0000313" key="1">
    <source>
        <dbReference type="EMBL" id="PZC74152.1"/>
    </source>
</evidence>
<evidence type="ECO:0000313" key="2">
    <source>
        <dbReference type="Proteomes" id="UP000249218"/>
    </source>
</evidence>
<dbReference type="Proteomes" id="UP000249218">
    <property type="component" value="Unassembled WGS sequence"/>
</dbReference>
<accession>A0A2W1BGF4</accession>
<proteinExistence type="predicted"/>
<dbReference type="AlphaFoldDB" id="A0A2W1BGF4"/>
<sequence length="146" mass="15634">MEYPWSPYLRTTGPVTFGGHVKGRGTVSLAGRFGNDGYNQITSYSELPSPICAPPLPTFSTHTTLPAITKLPAVILPTTFNVPATNNMPSTLSVPETPMPFIMATATVPYSSESNSFESVLPLPSTVKFSGKVPASGRVRICKHFC</sequence>
<reference evidence="1 2" key="1">
    <citation type="journal article" date="2017" name="BMC Biol.">
        <title>Genomic innovations, transcriptional plasticity and gene loss underlying the evolution and divergence of two highly polyphagous and invasive Helicoverpa pest species.</title>
        <authorList>
            <person name="Pearce S.L."/>
            <person name="Clarke D.F."/>
            <person name="East P.D."/>
            <person name="Elfekih S."/>
            <person name="Gordon K.H."/>
            <person name="Jermiin L.S."/>
            <person name="McGaughran A."/>
            <person name="Oakeshott J.G."/>
            <person name="Papanikolaou A."/>
            <person name="Perera O.P."/>
            <person name="Rane R.V."/>
            <person name="Richards S."/>
            <person name="Tay W.T."/>
            <person name="Walsh T.K."/>
            <person name="Anderson A."/>
            <person name="Anderson C.J."/>
            <person name="Asgari S."/>
            <person name="Board P.G."/>
            <person name="Bretschneider A."/>
            <person name="Campbell P.M."/>
            <person name="Chertemps T."/>
            <person name="Christeller J.T."/>
            <person name="Coppin C.W."/>
            <person name="Downes S.J."/>
            <person name="Duan G."/>
            <person name="Farnsworth C.A."/>
            <person name="Good R.T."/>
            <person name="Han L.B."/>
            <person name="Han Y.C."/>
            <person name="Hatje K."/>
            <person name="Horne I."/>
            <person name="Huang Y.P."/>
            <person name="Hughes D.S."/>
            <person name="Jacquin-Joly E."/>
            <person name="James W."/>
            <person name="Jhangiani S."/>
            <person name="Kollmar M."/>
            <person name="Kuwar S.S."/>
            <person name="Li S."/>
            <person name="Liu N.Y."/>
            <person name="Maibeche M.T."/>
            <person name="Miller J.R."/>
            <person name="Montagne N."/>
            <person name="Perry T."/>
            <person name="Qu J."/>
            <person name="Song S.V."/>
            <person name="Sutton G.G."/>
            <person name="Vogel H."/>
            <person name="Walenz B.P."/>
            <person name="Xu W."/>
            <person name="Zhang H.J."/>
            <person name="Zou Z."/>
            <person name="Batterham P."/>
            <person name="Edwards O.R."/>
            <person name="Feyereisen R."/>
            <person name="Gibbs R.A."/>
            <person name="Heckel D.G."/>
            <person name="McGrath A."/>
            <person name="Robin C."/>
            <person name="Scherer S.E."/>
            <person name="Worley K.C."/>
            <person name="Wu Y.D."/>
        </authorList>
    </citation>
    <scope>NUCLEOTIDE SEQUENCE [LARGE SCALE GENOMIC DNA]</scope>
    <source>
        <strain evidence="1">Harm_GR_Male_#8</strain>
        <tissue evidence="1">Whole organism</tissue>
    </source>
</reference>
<gene>
    <name evidence="1" type="primary">HaOG208224</name>
    <name evidence="1" type="ORF">B5X24_HaOG208224</name>
</gene>
<protein>
    <submittedName>
        <fullName evidence="1">Uncharacterized protein</fullName>
    </submittedName>
</protein>
<name>A0A2W1BGF4_HELAM</name>